<accession>A0A1V1P5G5</accession>
<organism evidence="2 3">
    <name type="scientific">Candidatus Magnetoglobus multicellularis str. Araruama</name>
    <dbReference type="NCBI Taxonomy" id="890399"/>
    <lineage>
        <taxon>Bacteria</taxon>
        <taxon>Pseudomonadati</taxon>
        <taxon>Thermodesulfobacteriota</taxon>
        <taxon>Desulfobacteria</taxon>
        <taxon>Desulfobacterales</taxon>
        <taxon>Desulfobacteraceae</taxon>
        <taxon>Candidatus Magnetoglobus</taxon>
    </lineage>
</organism>
<dbReference type="InterPro" id="IPR036866">
    <property type="entry name" value="RibonucZ/Hydroxyglut_hydro"/>
</dbReference>
<dbReference type="AlphaFoldDB" id="A0A1V1P5G5"/>
<dbReference type="PANTHER" id="PTHR15032">
    <property type="entry name" value="N-ACYL-PHOSPHATIDYLETHANOLAMINE-HYDROLYZING PHOSPHOLIPASE D"/>
    <property type="match status" value="1"/>
</dbReference>
<reference evidence="3" key="1">
    <citation type="submission" date="2012-11" db="EMBL/GenBank/DDBJ databases">
        <authorList>
            <person name="Lucero-Rivera Y.E."/>
            <person name="Tovar-Ramirez D."/>
        </authorList>
    </citation>
    <scope>NUCLEOTIDE SEQUENCE [LARGE SCALE GENOMIC DNA]</scope>
    <source>
        <strain evidence="3">Araruama</strain>
    </source>
</reference>
<gene>
    <name evidence="2" type="ORF">OMM_09110</name>
</gene>
<dbReference type="GO" id="GO:0070290">
    <property type="term" value="F:N-acylphosphatidylethanolamine-specific phospholipase D activity"/>
    <property type="evidence" value="ECO:0007669"/>
    <property type="project" value="InterPro"/>
</dbReference>
<dbReference type="GO" id="GO:0008270">
    <property type="term" value="F:zinc ion binding"/>
    <property type="evidence" value="ECO:0007669"/>
    <property type="project" value="InterPro"/>
</dbReference>
<evidence type="ECO:0000259" key="1">
    <source>
        <dbReference type="Pfam" id="PF12706"/>
    </source>
</evidence>
<proteinExistence type="predicted"/>
<comment type="caution">
    <text evidence="2">The sequence shown here is derived from an EMBL/GenBank/DDBJ whole genome shotgun (WGS) entry which is preliminary data.</text>
</comment>
<dbReference type="GO" id="GO:0005737">
    <property type="term" value="C:cytoplasm"/>
    <property type="evidence" value="ECO:0007669"/>
    <property type="project" value="TreeGrafter"/>
</dbReference>
<feature type="domain" description="Metallo-beta-lactamase" evidence="1">
    <location>
        <begin position="105"/>
        <end position="298"/>
    </location>
</feature>
<dbReference type="InterPro" id="IPR024884">
    <property type="entry name" value="NAPE-PLD"/>
</dbReference>
<dbReference type="Proteomes" id="UP000189670">
    <property type="component" value="Unassembled WGS sequence"/>
</dbReference>
<dbReference type="PIRSF" id="PIRSF038896">
    <property type="entry name" value="NAPE-PLD"/>
    <property type="match status" value="1"/>
</dbReference>
<name>A0A1V1P5G5_9BACT</name>
<evidence type="ECO:0000313" key="3">
    <source>
        <dbReference type="Proteomes" id="UP000189670"/>
    </source>
</evidence>
<dbReference type="Pfam" id="PF12706">
    <property type="entry name" value="Lactamase_B_2"/>
    <property type="match status" value="1"/>
</dbReference>
<dbReference type="SUPFAM" id="SSF56281">
    <property type="entry name" value="Metallo-hydrolase/oxidoreductase"/>
    <property type="match status" value="1"/>
</dbReference>
<evidence type="ECO:0000313" key="2">
    <source>
        <dbReference type="EMBL" id="ETR70044.1"/>
    </source>
</evidence>
<dbReference type="EMBL" id="ATBP01000501">
    <property type="protein sequence ID" value="ETR70044.1"/>
    <property type="molecule type" value="Genomic_DNA"/>
</dbReference>
<dbReference type="InterPro" id="IPR001279">
    <property type="entry name" value="Metallo-B-lactamas"/>
</dbReference>
<dbReference type="Gene3D" id="3.60.15.10">
    <property type="entry name" value="Ribonuclease Z/Hydroxyacylglutathione hydrolase-like"/>
    <property type="match status" value="1"/>
</dbReference>
<protein>
    <submittedName>
        <fullName evidence="2">Outer membrane protein RomA</fullName>
    </submittedName>
</protein>
<dbReference type="PANTHER" id="PTHR15032:SF4">
    <property type="entry name" value="N-ACYL-PHOSPHATIDYLETHANOLAMINE-HYDROLYZING PHOSPHOLIPASE D"/>
    <property type="match status" value="1"/>
</dbReference>
<sequence length="353" mass="40879">MFLTDTFLPIMNESNQAYPEKHYHSSQYKNNQFSNNWRDSGSFNITEMAEIAWNYLFYRNKSVPGTALPNKSVDFTPYYRPLKNRLYATWLGHSSVLITIDDHLILTDPVFEKHVSYFGPTRYSGEIPMDIDQIPMIDAVVISHDHYDHLNKYTIQQLEGKTKKFFVPLAVGSHLIAWGVPQEKIIELDWWESKPFDARLTITATPAQHFSGRSLTDQNQSLWTSWVISGTNHNIFFSGDSGYFDGFKKIGKKYGPFDMTFVECGSYDKNWHRIHMFPEEAVQAHIDLQGQVLHPIHWGTFKLAFHPWYEPMERLLKAAEKDGVNALTPVIGETSFYGESSVISKWWNEFDVA</sequence>